<evidence type="ECO:0000256" key="1">
    <source>
        <dbReference type="ARBA" id="ARBA00022741"/>
    </source>
</evidence>
<reference evidence="6" key="1">
    <citation type="journal article" date="2019" name="Int. J. Syst. Evol. Microbiol.">
        <title>The Global Catalogue of Microorganisms (GCM) 10K type strain sequencing project: providing services to taxonomists for standard genome sequencing and annotation.</title>
        <authorList>
            <consortium name="The Broad Institute Genomics Platform"/>
            <consortium name="The Broad Institute Genome Sequencing Center for Infectious Disease"/>
            <person name="Wu L."/>
            <person name="Ma J."/>
        </authorList>
    </citation>
    <scope>NUCLEOTIDE SEQUENCE [LARGE SCALE GENOMIC DNA]</scope>
    <source>
        <strain evidence="6">KCTC 52449</strain>
    </source>
</reference>
<dbReference type="PROSITE" id="PS51722">
    <property type="entry name" value="G_TR_2"/>
    <property type="match status" value="1"/>
</dbReference>
<dbReference type="SUPFAM" id="SSF54980">
    <property type="entry name" value="EF-G C-terminal domain-like"/>
    <property type="match status" value="2"/>
</dbReference>
<dbReference type="InterPro" id="IPR004161">
    <property type="entry name" value="EFTu-like_2"/>
</dbReference>
<dbReference type="InterPro" id="IPR047042">
    <property type="entry name" value="BipA_II"/>
</dbReference>
<dbReference type="CDD" id="cd01891">
    <property type="entry name" value="TypA_BipA"/>
    <property type="match status" value="1"/>
</dbReference>
<dbReference type="CDD" id="cd03710">
    <property type="entry name" value="BipA_TypA_C"/>
    <property type="match status" value="1"/>
</dbReference>
<dbReference type="CDD" id="cd16263">
    <property type="entry name" value="BipA_III"/>
    <property type="match status" value="1"/>
</dbReference>
<dbReference type="InterPro" id="IPR047043">
    <property type="entry name" value="BipA_III"/>
</dbReference>
<dbReference type="InterPro" id="IPR035651">
    <property type="entry name" value="BipA_V"/>
</dbReference>
<keyword evidence="3" id="KW-0699">rRNA-binding</keyword>
<dbReference type="Gene3D" id="2.40.50.250">
    <property type="entry name" value="bipa protein"/>
    <property type="match status" value="1"/>
</dbReference>
<dbReference type="Pfam" id="PF00009">
    <property type="entry name" value="GTP_EFTU"/>
    <property type="match status" value="1"/>
</dbReference>
<dbReference type="SUPFAM" id="SSF52540">
    <property type="entry name" value="P-loop containing nucleoside triphosphate hydrolases"/>
    <property type="match status" value="1"/>
</dbReference>
<dbReference type="InterPro" id="IPR035647">
    <property type="entry name" value="EFG_III/V"/>
</dbReference>
<keyword evidence="6" id="KW-1185">Reference proteome</keyword>
<dbReference type="PROSITE" id="PS00301">
    <property type="entry name" value="G_TR_1"/>
    <property type="match status" value="1"/>
</dbReference>
<dbReference type="CDD" id="cd03691">
    <property type="entry name" value="BipA_TypA_II"/>
    <property type="match status" value="1"/>
</dbReference>
<keyword evidence="2 3" id="KW-0342">GTP-binding</keyword>
<comment type="similarity">
    <text evidence="3">Belongs to the TRAFAC class translation factor GTPase superfamily. Classic translation factor GTPase family. BipA subfamily.</text>
</comment>
<accession>A0ABV7K118</accession>
<dbReference type="NCBIfam" id="TIGR01394">
    <property type="entry name" value="TypA_BipA"/>
    <property type="match status" value="1"/>
</dbReference>
<dbReference type="Proteomes" id="UP001595477">
    <property type="component" value="Unassembled WGS sequence"/>
</dbReference>
<evidence type="ECO:0000256" key="2">
    <source>
        <dbReference type="ARBA" id="ARBA00023134"/>
    </source>
</evidence>
<comment type="function">
    <text evidence="3">A 50S ribosomal subunit assembly protein with GTPase activity, required for 50S subunit assembly at low temperatures, may also play a role in translation. Binds GTP and analogs. Binds the 70S ribosome between the 30S and 50S subunits, in a similar position as ribosome-bound EF-G; it contacts a number of ribosomal proteins, both rRNAs and the A-site tRNA.</text>
</comment>
<dbReference type="PANTHER" id="PTHR42908">
    <property type="entry name" value="TRANSLATION ELONGATION FACTOR-RELATED"/>
    <property type="match status" value="1"/>
</dbReference>
<keyword evidence="3" id="KW-0690">Ribosome biogenesis</keyword>
<dbReference type="InterPro" id="IPR005225">
    <property type="entry name" value="Small_GTP-bd"/>
</dbReference>
<dbReference type="Pfam" id="PF03144">
    <property type="entry name" value="GTP_EFTU_D2"/>
    <property type="match status" value="1"/>
</dbReference>
<dbReference type="InterPro" id="IPR031157">
    <property type="entry name" value="G_TR_CS"/>
</dbReference>
<dbReference type="InterPro" id="IPR009000">
    <property type="entry name" value="Transl_B-barrel_sf"/>
</dbReference>
<dbReference type="EMBL" id="JBHRSX010000034">
    <property type="protein sequence ID" value="MFC3203050.1"/>
    <property type="molecule type" value="Genomic_DNA"/>
</dbReference>
<comment type="subunit">
    <text evidence="3">Monomer.</text>
</comment>
<dbReference type="Gene3D" id="3.30.70.240">
    <property type="match status" value="1"/>
</dbReference>
<keyword evidence="1 3" id="KW-0547">Nucleotide-binding</keyword>
<evidence type="ECO:0000256" key="3">
    <source>
        <dbReference type="HAMAP-Rule" id="MF_00849"/>
    </source>
</evidence>
<comment type="caution">
    <text evidence="5">The sequence shown here is derived from an EMBL/GenBank/DDBJ whole genome shotgun (WGS) entry which is preliminary data.</text>
</comment>
<dbReference type="HAMAP" id="MF_00849">
    <property type="entry name" value="BipA"/>
    <property type="match status" value="1"/>
</dbReference>
<dbReference type="Pfam" id="PF21018">
    <property type="entry name" value="BipA_C"/>
    <property type="match status" value="1"/>
</dbReference>
<feature type="binding site" evidence="3">
    <location>
        <begin position="19"/>
        <end position="24"/>
    </location>
    <ligand>
        <name>GTP</name>
        <dbReference type="ChEBI" id="CHEBI:37565"/>
    </ligand>
</feature>
<name>A0ABV7K118_9ALTE</name>
<dbReference type="RefSeq" id="WP_123325036.1">
    <property type="nucleotide sequence ID" value="NZ_JBHRSX010000034.1"/>
</dbReference>
<keyword evidence="3" id="KW-0963">Cytoplasm</keyword>
<dbReference type="PANTHER" id="PTHR42908:SF8">
    <property type="entry name" value="TR-TYPE G DOMAIN-CONTAINING PROTEIN"/>
    <property type="match status" value="1"/>
</dbReference>
<comment type="subcellular location">
    <subcellularLocation>
        <location evidence="3">Cytoplasm</location>
    </subcellularLocation>
    <text evidence="3">Binds to ribosomes.</text>
</comment>
<dbReference type="Pfam" id="PF00679">
    <property type="entry name" value="EFG_C"/>
    <property type="match status" value="1"/>
</dbReference>
<dbReference type="NCBIfam" id="TIGR00231">
    <property type="entry name" value="small_GTP"/>
    <property type="match status" value="1"/>
</dbReference>
<dbReference type="Gene3D" id="2.40.30.10">
    <property type="entry name" value="Translation factors"/>
    <property type="match status" value="1"/>
</dbReference>
<keyword evidence="3" id="KW-0694">RNA-binding</keyword>
<dbReference type="EC" id="3.6.5.-" evidence="3"/>
<feature type="binding site" evidence="3">
    <location>
        <begin position="132"/>
        <end position="135"/>
    </location>
    <ligand>
        <name>GTP</name>
        <dbReference type="ChEBI" id="CHEBI:37565"/>
    </ligand>
</feature>
<proteinExistence type="inferred from homology"/>
<sequence length="609" mass="67195">MNVTDINKLRNIAIIAHVDHGKTTLVDKLLQQSGTLETRGEAQERVMDSNDIEKERGITILAKNTAINWNDYRINIVDTPGHADFGGEVERVMSMADSVLLLVDAQEGPMPQTRFVTQKAFAQGLKPIVVINKIDKPGARPDWVMDQVFDLFDNLGASDDQLDFQVVYASALNGWASLDADEPAEDMTALFQTIVDQVSPPDADIEGALQMQISQLDYNSYVGVIGVGRIKRGSVKLNQQVTIVGADGKKRNGKVGLVYGYLGLQRHEVEYATAGDIIAISGLGELKISDTICDVNTVEALPALTVDEPTVTMTFQVNTSPFAGKEGKYVTSRNILERLQDELVHNVALRVEETSDPDKFRVSGRGELHLGILIENMRREGYELAVSRPEVIIKEEDGQLMEPFETLTIDCEEQHQGSIMEQLGLRKAEMTDMSPDGKGRVRIDFMIPSRGLIGFQTDFMTLTSGSGLLYHSFDHYGPHKGGVIGKRKNGVLIANANGKALTNALFNLQERGRLFIGHGVEVYEGMVIGIHSRDNDLTVNALKGKQLTNVRASGTDEAQTLVPPVKMSLEQALEFIDEDELVEVTPESIRIRKKLLTENDRKRASRAPK</sequence>
<dbReference type="PRINTS" id="PR00315">
    <property type="entry name" value="ELONGATNFCT"/>
</dbReference>
<gene>
    <name evidence="5" type="primary">typA</name>
    <name evidence="3" type="synonym">bipA</name>
    <name evidence="5" type="ORF">ACFOEW_14635</name>
</gene>
<feature type="domain" description="Tr-type G" evidence="4">
    <location>
        <begin position="7"/>
        <end position="202"/>
    </location>
</feature>
<dbReference type="Gene3D" id="3.30.70.870">
    <property type="entry name" value="Elongation Factor G (Translational Gtpase), domain 3"/>
    <property type="match status" value="1"/>
</dbReference>
<evidence type="ECO:0000313" key="5">
    <source>
        <dbReference type="EMBL" id="MFC3203050.1"/>
    </source>
</evidence>
<organism evidence="5 6">
    <name type="scientific">Alteromonas oceani</name>
    <dbReference type="NCBI Taxonomy" id="2071609"/>
    <lineage>
        <taxon>Bacteria</taxon>
        <taxon>Pseudomonadati</taxon>
        <taxon>Pseudomonadota</taxon>
        <taxon>Gammaproteobacteria</taxon>
        <taxon>Alteromonadales</taxon>
        <taxon>Alteromonadaceae</taxon>
        <taxon>Alteromonas/Salinimonas group</taxon>
        <taxon>Alteromonas</taxon>
    </lineage>
</organism>
<dbReference type="InterPro" id="IPR000640">
    <property type="entry name" value="EFG_V-like"/>
</dbReference>
<dbReference type="SUPFAM" id="SSF50447">
    <property type="entry name" value="Translation proteins"/>
    <property type="match status" value="1"/>
</dbReference>
<dbReference type="Gene3D" id="3.40.50.300">
    <property type="entry name" value="P-loop containing nucleotide triphosphate hydrolases"/>
    <property type="match status" value="1"/>
</dbReference>
<dbReference type="InterPro" id="IPR048876">
    <property type="entry name" value="BipA_C"/>
</dbReference>
<dbReference type="InterPro" id="IPR000795">
    <property type="entry name" value="T_Tr_GTP-bd_dom"/>
</dbReference>
<evidence type="ECO:0000313" key="6">
    <source>
        <dbReference type="Proteomes" id="UP001595477"/>
    </source>
</evidence>
<dbReference type="InterPro" id="IPR027417">
    <property type="entry name" value="P-loop_NTPase"/>
</dbReference>
<evidence type="ECO:0000259" key="4">
    <source>
        <dbReference type="PROSITE" id="PS51722"/>
    </source>
</evidence>
<dbReference type="InterPro" id="IPR047041">
    <property type="entry name" value="BipA_GTP-bd_dom"/>
</dbReference>
<protein>
    <recommendedName>
        <fullName evidence="3">Large ribosomal subunit assembly factor BipA</fullName>
        <ecNumber evidence="3">3.6.5.-</ecNumber>
    </recommendedName>
    <alternativeName>
        <fullName evidence="3">GTP-binding protein BipA</fullName>
    </alternativeName>
</protein>
<comment type="catalytic activity">
    <reaction evidence="3">
        <text>GTP + H2O = GDP + phosphate + H(+)</text>
        <dbReference type="Rhea" id="RHEA:19669"/>
        <dbReference type="ChEBI" id="CHEBI:15377"/>
        <dbReference type="ChEBI" id="CHEBI:15378"/>
        <dbReference type="ChEBI" id="CHEBI:37565"/>
        <dbReference type="ChEBI" id="CHEBI:43474"/>
        <dbReference type="ChEBI" id="CHEBI:58189"/>
    </reaction>
</comment>
<dbReference type="InterPro" id="IPR006298">
    <property type="entry name" value="BipA"/>
</dbReference>
<keyword evidence="3" id="KW-0820">tRNA-binding</keyword>
<keyword evidence="3" id="KW-0378">Hydrolase</keyword>
<dbReference type="InterPro" id="IPR042116">
    <property type="entry name" value="TypA/BipA_C"/>
</dbReference>